<reference evidence="2" key="1">
    <citation type="submission" date="2018-05" db="EMBL/GenBank/DDBJ databases">
        <authorList>
            <person name="Lanie J.A."/>
            <person name="Ng W.-L."/>
            <person name="Kazmierczak K.M."/>
            <person name="Andrzejewski T.M."/>
            <person name="Davidsen T.M."/>
            <person name="Wayne K.J."/>
            <person name="Tettelin H."/>
            <person name="Glass J.I."/>
            <person name="Rusch D."/>
            <person name="Podicherti R."/>
            <person name="Tsui H.-C.T."/>
            <person name="Winkler M.E."/>
        </authorList>
    </citation>
    <scope>NUCLEOTIDE SEQUENCE</scope>
</reference>
<evidence type="ECO:0000313" key="2">
    <source>
        <dbReference type="EMBL" id="SVE21080.1"/>
    </source>
</evidence>
<protein>
    <submittedName>
        <fullName evidence="2">Uncharacterized protein</fullName>
    </submittedName>
</protein>
<organism evidence="2">
    <name type="scientific">marine metagenome</name>
    <dbReference type="NCBI Taxonomy" id="408172"/>
    <lineage>
        <taxon>unclassified sequences</taxon>
        <taxon>metagenomes</taxon>
        <taxon>ecological metagenomes</taxon>
    </lineage>
</organism>
<dbReference type="EMBL" id="UINC01201645">
    <property type="protein sequence ID" value="SVE21080.1"/>
    <property type="molecule type" value="Genomic_DNA"/>
</dbReference>
<name>A0A383BMM4_9ZZZZ</name>
<feature type="non-terminal residue" evidence="2">
    <location>
        <position position="1"/>
    </location>
</feature>
<feature type="non-terminal residue" evidence="2">
    <location>
        <position position="245"/>
    </location>
</feature>
<gene>
    <name evidence="2" type="ORF">METZ01_LOCUS473934</name>
</gene>
<sequence length="245" mass="25779">HGHAGAVQLGAHAAHRVMALDCRHRDRFDGPGAGRMAHRHGPHPGADVEQRGRSIGCQRRLAGAPPRPPGSPGPCTRHGCVLRRPRAGRVDARPAPKPQRLLADGVGQLGGGRHRCRRRRLALAAREGRRATPPAHPVRGAVGRVVGAPRRPGRPDGTRPSAGRRCRRPGGAGAAGGRRTHGVEGGRPPQHGCRLRPVVRGGRTGRRLRSAGDGLGGRHRCRVRRSAGADGGGERSRGPDGYTAT</sequence>
<feature type="compositionally biased region" description="Low complexity" evidence="1">
    <location>
        <begin position="137"/>
        <end position="150"/>
    </location>
</feature>
<feature type="compositionally biased region" description="Basic residues" evidence="1">
    <location>
        <begin position="112"/>
        <end position="121"/>
    </location>
</feature>
<evidence type="ECO:0000256" key="1">
    <source>
        <dbReference type="SAM" id="MobiDB-lite"/>
    </source>
</evidence>
<proteinExistence type="predicted"/>
<feature type="region of interest" description="Disordered" evidence="1">
    <location>
        <begin position="30"/>
        <end position="245"/>
    </location>
</feature>
<dbReference type="AlphaFoldDB" id="A0A383BMM4"/>
<accession>A0A383BMM4</accession>